<dbReference type="Proteomes" id="UP001428817">
    <property type="component" value="Unassembled WGS sequence"/>
</dbReference>
<dbReference type="EMBL" id="BAABJP010000029">
    <property type="protein sequence ID" value="GAA5162840.1"/>
    <property type="molecule type" value="Genomic_DNA"/>
</dbReference>
<evidence type="ECO:0000259" key="3">
    <source>
        <dbReference type="Pfam" id="PF02470"/>
    </source>
</evidence>
<dbReference type="InterPro" id="IPR024516">
    <property type="entry name" value="Mce_C"/>
</dbReference>
<dbReference type="Pfam" id="PF02470">
    <property type="entry name" value="MlaD"/>
    <property type="match status" value="1"/>
</dbReference>
<feature type="domain" description="Mce/MlaD" evidence="3">
    <location>
        <begin position="40"/>
        <end position="115"/>
    </location>
</feature>
<keyword evidence="2" id="KW-1133">Transmembrane helix</keyword>
<keyword evidence="6" id="KW-1185">Reference proteome</keyword>
<keyword evidence="2" id="KW-0472">Membrane</keyword>
<dbReference type="NCBIfam" id="TIGR00996">
    <property type="entry name" value="Mtu_fam_mce"/>
    <property type="match status" value="1"/>
</dbReference>
<dbReference type="PANTHER" id="PTHR33371:SF18">
    <property type="entry name" value="MCE-FAMILY PROTEIN MCE3C"/>
    <property type="match status" value="1"/>
</dbReference>
<name>A0ABP9QJE8_9PSEU</name>
<proteinExistence type="predicted"/>
<feature type="region of interest" description="Disordered" evidence="1">
    <location>
        <begin position="333"/>
        <end position="384"/>
    </location>
</feature>
<dbReference type="InterPro" id="IPR003399">
    <property type="entry name" value="Mce/MlaD"/>
</dbReference>
<keyword evidence="2" id="KW-0812">Transmembrane</keyword>
<accession>A0ABP9QJE8</accession>
<organism evidence="5 6">
    <name type="scientific">Pseudonocardia eucalypti</name>
    <dbReference type="NCBI Taxonomy" id="648755"/>
    <lineage>
        <taxon>Bacteria</taxon>
        <taxon>Bacillati</taxon>
        <taxon>Actinomycetota</taxon>
        <taxon>Actinomycetes</taxon>
        <taxon>Pseudonocardiales</taxon>
        <taxon>Pseudonocardiaceae</taxon>
        <taxon>Pseudonocardia</taxon>
    </lineage>
</organism>
<dbReference type="InterPro" id="IPR052336">
    <property type="entry name" value="MlaD_Phospholipid_Transporter"/>
</dbReference>
<dbReference type="PRINTS" id="PR01782">
    <property type="entry name" value="MCEVIRFACTOR"/>
</dbReference>
<feature type="domain" description="Mammalian cell entry C-terminal" evidence="4">
    <location>
        <begin position="121"/>
        <end position="290"/>
    </location>
</feature>
<dbReference type="Pfam" id="PF11887">
    <property type="entry name" value="Mce4_CUP1"/>
    <property type="match status" value="1"/>
</dbReference>
<feature type="compositionally biased region" description="Polar residues" evidence="1">
    <location>
        <begin position="364"/>
        <end position="377"/>
    </location>
</feature>
<dbReference type="PANTHER" id="PTHR33371">
    <property type="entry name" value="INTERMEMBRANE PHOSPHOLIPID TRANSPORT SYSTEM BINDING PROTEIN MLAD-RELATED"/>
    <property type="match status" value="1"/>
</dbReference>
<dbReference type="RefSeq" id="WP_185060907.1">
    <property type="nucleotide sequence ID" value="NZ_BAABJP010000029.1"/>
</dbReference>
<evidence type="ECO:0000256" key="1">
    <source>
        <dbReference type="SAM" id="MobiDB-lite"/>
    </source>
</evidence>
<protein>
    <submittedName>
        <fullName evidence="5">Virulence factor Mce family protein</fullName>
    </submittedName>
</protein>
<evidence type="ECO:0000313" key="6">
    <source>
        <dbReference type="Proteomes" id="UP001428817"/>
    </source>
</evidence>
<sequence>MTRIPRFREFNVLATALVGLGIIGLALVVAFTYPTLPFVRGTTYKALFTEAGGLKTGDEVRVAGTAVGKVIDMDLVGNRVQVSFTAGRSRLGTSTTAAIKTGTLLGKRYLGITPGPGPVMSGGDTIPVEHTLAPYSITSSIENVTQQIHDFDKTKLEAALNSFSGAFQDTPENFKATFANVKALSQTLNTRDQALRELLAHANAVSAVFAARTGDFQRLLRDGNLLLDELQRRKGLIEESLRGFQHVIHQTTELVKENDEQLYPTLDELNRLLAILNQHDHDLSVAIQRVSGFIGGLSEGIADGPQFAASVALNAPGDIFNYTDLLRQVTNPQAPRVPAMPGLPGLDPLPNPLNAPPSGAGSDPNYSNPNANGTTPSLPLLGGK</sequence>
<dbReference type="InterPro" id="IPR005693">
    <property type="entry name" value="Mce"/>
</dbReference>
<evidence type="ECO:0000313" key="5">
    <source>
        <dbReference type="EMBL" id="GAA5162840.1"/>
    </source>
</evidence>
<evidence type="ECO:0000256" key="2">
    <source>
        <dbReference type="SAM" id="Phobius"/>
    </source>
</evidence>
<gene>
    <name evidence="5" type="ORF">GCM10023321_48830</name>
</gene>
<reference evidence="6" key="1">
    <citation type="journal article" date="2019" name="Int. J. Syst. Evol. Microbiol.">
        <title>The Global Catalogue of Microorganisms (GCM) 10K type strain sequencing project: providing services to taxonomists for standard genome sequencing and annotation.</title>
        <authorList>
            <consortium name="The Broad Institute Genomics Platform"/>
            <consortium name="The Broad Institute Genome Sequencing Center for Infectious Disease"/>
            <person name="Wu L."/>
            <person name="Ma J."/>
        </authorList>
    </citation>
    <scope>NUCLEOTIDE SEQUENCE [LARGE SCALE GENOMIC DNA]</scope>
    <source>
        <strain evidence="6">JCM 18303</strain>
    </source>
</reference>
<evidence type="ECO:0000259" key="4">
    <source>
        <dbReference type="Pfam" id="PF11887"/>
    </source>
</evidence>
<comment type="caution">
    <text evidence="5">The sequence shown here is derived from an EMBL/GenBank/DDBJ whole genome shotgun (WGS) entry which is preliminary data.</text>
</comment>
<feature type="transmembrane region" description="Helical" evidence="2">
    <location>
        <begin position="12"/>
        <end position="33"/>
    </location>
</feature>